<comment type="caution">
    <text evidence="6">The sequence shown here is derived from an EMBL/GenBank/DDBJ whole genome shotgun (WGS) entry which is preliminary data.</text>
</comment>
<organism evidence="6 7">
    <name type="scientific">Bordetella genomosp. 10</name>
    <dbReference type="NCBI Taxonomy" id="1416804"/>
    <lineage>
        <taxon>Bacteria</taxon>
        <taxon>Pseudomonadati</taxon>
        <taxon>Pseudomonadota</taxon>
        <taxon>Betaproteobacteria</taxon>
        <taxon>Burkholderiales</taxon>
        <taxon>Alcaligenaceae</taxon>
        <taxon>Bordetella</taxon>
    </lineage>
</organism>
<dbReference type="SUPFAM" id="SSF48150">
    <property type="entry name" value="DNA-glycosylase"/>
    <property type="match status" value="1"/>
</dbReference>
<accession>A0A261S533</accession>
<evidence type="ECO:0000256" key="1">
    <source>
        <dbReference type="ARBA" id="ARBA00000086"/>
    </source>
</evidence>
<evidence type="ECO:0000313" key="7">
    <source>
        <dbReference type="Proteomes" id="UP000216020"/>
    </source>
</evidence>
<dbReference type="EMBL" id="NEVM01000005">
    <property type="protein sequence ID" value="OZI32077.1"/>
    <property type="molecule type" value="Genomic_DNA"/>
</dbReference>
<dbReference type="Gene3D" id="1.10.1670.40">
    <property type="match status" value="1"/>
</dbReference>
<dbReference type="AlphaFoldDB" id="A0A261S533"/>
<proteinExistence type="predicted"/>
<dbReference type="EC" id="3.2.2.21" evidence="2"/>
<evidence type="ECO:0000313" key="6">
    <source>
        <dbReference type="EMBL" id="OZI32077.1"/>
    </source>
</evidence>
<dbReference type="GO" id="GO:0032993">
    <property type="term" value="C:protein-DNA complex"/>
    <property type="evidence" value="ECO:0007669"/>
    <property type="project" value="TreeGrafter"/>
</dbReference>
<dbReference type="InterPro" id="IPR003265">
    <property type="entry name" value="HhH-GPD_domain"/>
</dbReference>
<evidence type="ECO:0000256" key="3">
    <source>
        <dbReference type="ARBA" id="ARBA00022763"/>
    </source>
</evidence>
<dbReference type="InterPro" id="IPR011257">
    <property type="entry name" value="DNA_glycosylase"/>
</dbReference>
<reference evidence="7" key="1">
    <citation type="submission" date="2017-05" db="EMBL/GenBank/DDBJ databases">
        <title>Complete and WGS of Bordetella genogroups.</title>
        <authorList>
            <person name="Spilker T."/>
            <person name="Lipuma J."/>
        </authorList>
    </citation>
    <scope>NUCLEOTIDE SEQUENCE [LARGE SCALE GENOMIC DNA]</scope>
    <source>
        <strain evidence="7">AU16122</strain>
    </source>
</reference>
<evidence type="ECO:0000259" key="5">
    <source>
        <dbReference type="SMART" id="SM00478"/>
    </source>
</evidence>
<dbReference type="CDD" id="cd00056">
    <property type="entry name" value="ENDO3c"/>
    <property type="match status" value="1"/>
</dbReference>
<gene>
    <name evidence="6" type="ORF">CAL29_30030</name>
</gene>
<dbReference type="GO" id="GO:0005737">
    <property type="term" value="C:cytoplasm"/>
    <property type="evidence" value="ECO:0007669"/>
    <property type="project" value="TreeGrafter"/>
</dbReference>
<protein>
    <recommendedName>
        <fullName evidence="2">DNA-3-methyladenine glycosylase II</fullName>
        <ecNumber evidence="2">3.2.2.21</ecNumber>
    </recommendedName>
</protein>
<dbReference type="GO" id="GO:0006307">
    <property type="term" value="P:DNA alkylation repair"/>
    <property type="evidence" value="ECO:0007669"/>
    <property type="project" value="TreeGrafter"/>
</dbReference>
<dbReference type="InterPro" id="IPR051912">
    <property type="entry name" value="Alkylbase_DNA_Glycosylase/TA"/>
</dbReference>
<dbReference type="Gene3D" id="1.10.340.30">
    <property type="entry name" value="Hypothetical protein, domain 2"/>
    <property type="match status" value="1"/>
</dbReference>
<dbReference type="Pfam" id="PF00730">
    <property type="entry name" value="HhH-GPD"/>
    <property type="match status" value="1"/>
</dbReference>
<dbReference type="GO" id="GO:0006285">
    <property type="term" value="P:base-excision repair, AP site formation"/>
    <property type="evidence" value="ECO:0007669"/>
    <property type="project" value="TreeGrafter"/>
</dbReference>
<keyword evidence="4" id="KW-0234">DNA repair</keyword>
<dbReference type="Proteomes" id="UP000216020">
    <property type="component" value="Unassembled WGS sequence"/>
</dbReference>
<sequence>MPSRFSFQLALPRGYKATDAVHFHGRDKEAVSEAVTDVALRKGILLDGVPTVFDIEFEPSKASVLIQGVAEPALPVRQRRPLEGARVAGTGRASPAGPVAKKHAACTVSADGKLTDAMQAQARDIVLGLLGLRLDPRRFAAFVAADPVFGPLAKKQKTLRIVQASSVYEALTWAVMGQQINVAFAVTLRRTFIQLAGRRHSSGLWCYPSPADAARLPIEELTSRQYSRSKAETILRLSALVASGELDLVESAANPVESICAALLAVKGIGPWTVNYAMLRGFGQPDCSLHGDVAVRSAIGRLWGLETRPGIAETEEFLKRYSPHRTMAAAHLWASLSAQTGY</sequence>
<dbReference type="GO" id="GO:0043916">
    <property type="term" value="F:DNA-7-methylguanine glycosylase activity"/>
    <property type="evidence" value="ECO:0007669"/>
    <property type="project" value="TreeGrafter"/>
</dbReference>
<feature type="domain" description="HhH-GPD" evidence="5">
    <location>
        <begin position="176"/>
        <end position="340"/>
    </location>
</feature>
<dbReference type="GO" id="GO:0008725">
    <property type="term" value="F:DNA-3-methyladenine glycosylase activity"/>
    <property type="evidence" value="ECO:0007669"/>
    <property type="project" value="TreeGrafter"/>
</dbReference>
<keyword evidence="7" id="KW-1185">Reference proteome</keyword>
<dbReference type="OrthoDB" id="9811249at2"/>
<evidence type="ECO:0000256" key="2">
    <source>
        <dbReference type="ARBA" id="ARBA00012000"/>
    </source>
</evidence>
<dbReference type="SMART" id="SM00478">
    <property type="entry name" value="ENDO3c"/>
    <property type="match status" value="1"/>
</dbReference>
<comment type="catalytic activity">
    <reaction evidence="1">
        <text>Hydrolysis of alkylated DNA, releasing 3-methyladenine, 3-methylguanine, 7-methylguanine and 7-methyladenine.</text>
        <dbReference type="EC" id="3.2.2.21"/>
    </reaction>
</comment>
<evidence type="ECO:0000256" key="4">
    <source>
        <dbReference type="ARBA" id="ARBA00023204"/>
    </source>
</evidence>
<dbReference type="GO" id="GO:0032131">
    <property type="term" value="F:alkylated DNA binding"/>
    <property type="evidence" value="ECO:0007669"/>
    <property type="project" value="TreeGrafter"/>
</dbReference>
<keyword evidence="3" id="KW-0227">DNA damage</keyword>
<dbReference type="PANTHER" id="PTHR43003">
    <property type="entry name" value="DNA-3-METHYLADENINE GLYCOSYLASE"/>
    <property type="match status" value="1"/>
</dbReference>
<name>A0A261S533_9BORD</name>
<dbReference type="PANTHER" id="PTHR43003:SF5">
    <property type="entry name" value="DNA-3-METHYLADENINE GLYCOSYLASE"/>
    <property type="match status" value="1"/>
</dbReference>